<keyword evidence="2" id="KW-1185">Reference proteome</keyword>
<dbReference type="AlphaFoldDB" id="A0AAD9J6I8"/>
<comment type="caution">
    <text evidence="1">The sequence shown here is derived from an EMBL/GenBank/DDBJ whole genome shotgun (WGS) entry which is preliminary data.</text>
</comment>
<evidence type="ECO:0000313" key="2">
    <source>
        <dbReference type="Proteomes" id="UP001208570"/>
    </source>
</evidence>
<dbReference type="Proteomes" id="UP001208570">
    <property type="component" value="Unassembled WGS sequence"/>
</dbReference>
<gene>
    <name evidence="1" type="ORF">LSH36_573g04000</name>
</gene>
<reference evidence="1" key="1">
    <citation type="journal article" date="2023" name="Mol. Biol. Evol.">
        <title>Third-Generation Sequencing Reveals the Adaptive Role of the Epigenome in Three Deep-Sea Polychaetes.</title>
        <authorList>
            <person name="Perez M."/>
            <person name="Aroh O."/>
            <person name="Sun Y."/>
            <person name="Lan Y."/>
            <person name="Juniper S.K."/>
            <person name="Young C.R."/>
            <person name="Angers B."/>
            <person name="Qian P.Y."/>
        </authorList>
    </citation>
    <scope>NUCLEOTIDE SEQUENCE</scope>
    <source>
        <strain evidence="1">P08H-3</strain>
    </source>
</reference>
<accession>A0AAD9J6I8</accession>
<organism evidence="1 2">
    <name type="scientific">Paralvinella palmiformis</name>
    <dbReference type="NCBI Taxonomy" id="53620"/>
    <lineage>
        <taxon>Eukaryota</taxon>
        <taxon>Metazoa</taxon>
        <taxon>Spiralia</taxon>
        <taxon>Lophotrochozoa</taxon>
        <taxon>Annelida</taxon>
        <taxon>Polychaeta</taxon>
        <taxon>Sedentaria</taxon>
        <taxon>Canalipalpata</taxon>
        <taxon>Terebellida</taxon>
        <taxon>Terebelliformia</taxon>
        <taxon>Alvinellidae</taxon>
        <taxon>Paralvinella</taxon>
    </lineage>
</organism>
<dbReference type="EMBL" id="JAODUP010000573">
    <property type="protein sequence ID" value="KAK2147028.1"/>
    <property type="molecule type" value="Genomic_DNA"/>
</dbReference>
<sequence>MGSKAKPGIGTLNVNDEQLVTGNIQIDLPFTYTTQYNPGSAPVTVHMSEFEGTVILETSDCPWRLEFIRGGFNSKARLAVGGRYKPDYNNGNSMDGICGNCDGNFDYRLCGDKRTDVSGDENKYKEISESCAIGGE</sequence>
<evidence type="ECO:0000313" key="1">
    <source>
        <dbReference type="EMBL" id="KAK2147028.1"/>
    </source>
</evidence>
<proteinExistence type="predicted"/>
<protein>
    <submittedName>
        <fullName evidence="1">Uncharacterized protein</fullName>
    </submittedName>
</protein>
<name>A0AAD9J6I8_9ANNE</name>